<organism evidence="2">
    <name type="scientific">Candidatus Kentrum eta</name>
    <dbReference type="NCBI Taxonomy" id="2126337"/>
    <lineage>
        <taxon>Bacteria</taxon>
        <taxon>Pseudomonadati</taxon>
        <taxon>Pseudomonadota</taxon>
        <taxon>Gammaproteobacteria</taxon>
        <taxon>Candidatus Kentrum</taxon>
    </lineage>
</organism>
<dbReference type="PROSITE" id="PS51459">
    <property type="entry name" value="FIDO"/>
    <property type="match status" value="1"/>
</dbReference>
<dbReference type="SUPFAM" id="SSF140931">
    <property type="entry name" value="Fic-like"/>
    <property type="match status" value="1"/>
</dbReference>
<dbReference type="InterPro" id="IPR036597">
    <property type="entry name" value="Fido-like_dom_sf"/>
</dbReference>
<evidence type="ECO:0000313" key="3">
    <source>
        <dbReference type="EMBL" id="VFJ90540.1"/>
    </source>
</evidence>
<feature type="domain" description="Fido" evidence="1">
    <location>
        <begin position="6"/>
        <end position="123"/>
    </location>
</feature>
<evidence type="ECO:0000259" key="1">
    <source>
        <dbReference type="PROSITE" id="PS51459"/>
    </source>
</evidence>
<dbReference type="InterPro" id="IPR053737">
    <property type="entry name" value="Type_II_TA_Toxin"/>
</dbReference>
<dbReference type="EMBL" id="CAADFI010000010">
    <property type="protein sequence ID" value="VFJ90540.1"/>
    <property type="molecule type" value="Genomic_DNA"/>
</dbReference>
<reference evidence="2" key="1">
    <citation type="submission" date="2019-02" db="EMBL/GenBank/DDBJ databases">
        <authorList>
            <person name="Gruber-Vodicka R. H."/>
            <person name="Seah K. B. B."/>
        </authorList>
    </citation>
    <scope>NUCLEOTIDE SEQUENCE</scope>
    <source>
        <strain evidence="4">BECK_SA2B12</strain>
        <strain evidence="2">BECK_SA2B15</strain>
        <strain evidence="3">BECK_SA2B20</strain>
    </source>
</reference>
<evidence type="ECO:0000313" key="4">
    <source>
        <dbReference type="EMBL" id="VFJ96698.1"/>
    </source>
</evidence>
<name>A0A450U964_9GAMM</name>
<evidence type="ECO:0000313" key="2">
    <source>
        <dbReference type="EMBL" id="VFJ88542.1"/>
    </source>
</evidence>
<sequence length="156" mass="17402">MAWVYLTLIQAIETHEKTVDVSGGGSVGLLDTGKLDAVLEHIQNDDYYPTFDAKLTHLFFCACKFHCFEDGNKRIAITLCAQMLLLNGYLRSVGGFIRKSENISYHVAAGKITKELLGEWISAVLCGKEDDEALTFKIYRAIAGTNDERSQNPHRT</sequence>
<proteinExistence type="predicted"/>
<dbReference type="Gene3D" id="1.20.120.1870">
    <property type="entry name" value="Fic/DOC protein, Fido domain"/>
    <property type="match status" value="1"/>
</dbReference>
<protein>
    <submittedName>
        <fullName evidence="2">Death on curing protein</fullName>
    </submittedName>
</protein>
<dbReference type="EMBL" id="CAADFJ010000008">
    <property type="protein sequence ID" value="VFJ96698.1"/>
    <property type="molecule type" value="Genomic_DNA"/>
</dbReference>
<dbReference type="AlphaFoldDB" id="A0A450U964"/>
<dbReference type="InterPro" id="IPR003812">
    <property type="entry name" value="Fido"/>
</dbReference>
<accession>A0A450U964</accession>
<dbReference type="EMBL" id="CAADFG010000009">
    <property type="protein sequence ID" value="VFJ88542.1"/>
    <property type="molecule type" value="Genomic_DNA"/>
</dbReference>
<dbReference type="Pfam" id="PF02661">
    <property type="entry name" value="Fic"/>
    <property type="match status" value="1"/>
</dbReference>
<gene>
    <name evidence="2" type="ORF">BECKH772A_GA0070896_1000912</name>
    <name evidence="3" type="ORF">BECKH772B_GA0070898_1001012</name>
    <name evidence="4" type="ORF">BECKH772C_GA0070978_1000812</name>
</gene>